<dbReference type="OrthoDB" id="975521at2"/>
<gene>
    <name evidence="3" type="ORF">HMF3257_00155</name>
</gene>
<dbReference type="EMBL" id="QLII01000001">
    <property type="protein sequence ID" value="RAI73220.1"/>
    <property type="molecule type" value="Genomic_DNA"/>
</dbReference>
<feature type="transmembrane region" description="Helical" evidence="1">
    <location>
        <begin position="407"/>
        <end position="428"/>
    </location>
</feature>
<evidence type="ECO:0000313" key="4">
    <source>
        <dbReference type="Proteomes" id="UP000249016"/>
    </source>
</evidence>
<evidence type="ECO:0000256" key="2">
    <source>
        <dbReference type="SAM" id="SignalP"/>
    </source>
</evidence>
<dbReference type="Proteomes" id="UP000249016">
    <property type="component" value="Unassembled WGS sequence"/>
</dbReference>
<keyword evidence="1" id="KW-0812">Transmembrane</keyword>
<keyword evidence="1" id="KW-1133">Transmembrane helix</keyword>
<accession>A0A327ND76</accession>
<dbReference type="AlphaFoldDB" id="A0A327ND76"/>
<organism evidence="3 4">
    <name type="scientific">Spirosoma telluris</name>
    <dbReference type="NCBI Taxonomy" id="2183553"/>
    <lineage>
        <taxon>Bacteria</taxon>
        <taxon>Pseudomonadati</taxon>
        <taxon>Bacteroidota</taxon>
        <taxon>Cytophagia</taxon>
        <taxon>Cytophagales</taxon>
        <taxon>Cytophagaceae</taxon>
        <taxon>Spirosoma</taxon>
    </lineage>
</organism>
<reference evidence="3 4" key="1">
    <citation type="submission" date="2018-06" db="EMBL/GenBank/DDBJ databases">
        <title>Spirosoma sp. HMF3257 Genome sequencing and assembly.</title>
        <authorList>
            <person name="Kang H."/>
            <person name="Cha I."/>
            <person name="Kim H."/>
            <person name="Kang J."/>
            <person name="Joh K."/>
        </authorList>
    </citation>
    <scope>NUCLEOTIDE SEQUENCE [LARGE SCALE GENOMIC DNA]</scope>
    <source>
        <strain evidence="3 4">HMF3257</strain>
    </source>
</reference>
<keyword evidence="4" id="KW-1185">Reference proteome</keyword>
<protein>
    <submittedName>
        <fullName evidence="3">Uncharacterized protein</fullName>
    </submittedName>
</protein>
<keyword evidence="2" id="KW-0732">Signal</keyword>
<sequence length="435" mass="49037">MKQFFIFLLLSLGLCNTSLFAQKKSTKVYIAEVSIPKVLPGPQLKRRNDEITFQAKNKINNLLDLFTTLTSNSLTESERSSVIQNSYLPNQNQIFYNDAVVVEDDIDPKHTTSENTSELAVDRYLRDMDLFYSKADTVSIKFTQIITSPVQDGKEYIYIKVFFTSVFNGRHTQFKIPYQPIHRIAELKAELVEGKWRTYITRLAFLRSGEGLTELSRPIIKNEFGPKKSLDSKPVSFLQDDNTSDSVMVKWDVQWLTIVKSTLEMIPVGSYQRSNSSTKALNSISITLAKDDQKLTFKRLDGTQIGFSQIIVKDPKINDPDIDDLEDINRLSRKYRIKGWGQIAAGLLALGVSYAGYTSLQTSYNDYTAKLSNINSEYAIWQTMTQQSGGGISTPMTFSEYARPGIYAVYGGGVVGSGLIINGIRHLLKAGRLKR</sequence>
<evidence type="ECO:0000313" key="3">
    <source>
        <dbReference type="EMBL" id="RAI73220.1"/>
    </source>
</evidence>
<keyword evidence="1" id="KW-0472">Membrane</keyword>
<feature type="chain" id="PRO_5016330078" evidence="2">
    <location>
        <begin position="22"/>
        <end position="435"/>
    </location>
</feature>
<dbReference type="RefSeq" id="WP_111340102.1">
    <property type="nucleotide sequence ID" value="NZ_QLII01000001.1"/>
</dbReference>
<comment type="caution">
    <text evidence="3">The sequence shown here is derived from an EMBL/GenBank/DDBJ whole genome shotgun (WGS) entry which is preliminary data.</text>
</comment>
<evidence type="ECO:0000256" key="1">
    <source>
        <dbReference type="SAM" id="Phobius"/>
    </source>
</evidence>
<name>A0A327ND76_9BACT</name>
<feature type="signal peptide" evidence="2">
    <location>
        <begin position="1"/>
        <end position="21"/>
    </location>
</feature>
<proteinExistence type="predicted"/>